<sequence length="867" mass="98021">MVAINTTSEAPPPGTGDRPRQRAYHTKSKTGCGTCRIRRVRCGEEKPVCVRCTSTGRVCDGYTSVSPFPSPLASTSKSSSVTYFDPVNPVADFKLTLPRQNSQEVRSYRYFLEVTAPSLSGSFYADFWLVELPRVCLSDAAIWHAVVSLGSAHEDFTENHQGSRSLFALKQFNSSIRCLTESRSPRYADRWRALIHILTNLRLYLDALQHGGIIDSPALLSQNKTLNTWRSYTAPRSSCLRPEDITYANRAAESLLSGLILFSQQNAKHLLDLHSGKAGTEVLSMLIVRQEGHTRCFNEIAMTINMFQEEISSKIKNPGYRTCFKAHTLLPLRLLHTTNRLLLIQDPDEHDTVRRQLGLSALFTCIVDLAEDIINLDPAKTRGMSYTAQLFFVAHSGISRLTRQRAIALLRRPRLESGWDSLISASLAEAIMNREREAEREYQLSGGSETQTHGSQEEIINPIFRIFNINLRKKTHQVPRRFSLRLLYSYEENMLPSSNSDGQGEVYIANLGAELLPLMHKCPPLEEVMTAIGALEASRRATVKSSSGRHSPDQVALRSYGKSLQKLQSWLQLPDALNCRGSLWCTLLLALFELMTQISGDQWLNHLLFGISRILQLSSTFSLVDQLDRRLFASFRSLEVNRAIIYGADTLFSQGSWLDLDSYYVVDRASSLETMFDLFIEVSTFSKTFFEKIEFLKEALWVDDTEISVLAAQGFVFLRRLENWYQSNIPRIKTTDTYFKLSLANYHSLCLFICKNYTYHDSWDLDDIPKLTASEIKTHVDAVIALATTILQDAIIPGILILFALRMAGSNASEHSQRQSILCLLDQIVQRGFLVSHRIIIDLKALWEYEGLKADFSDLHDGDYVID</sequence>
<dbReference type="PROSITE" id="PS50048">
    <property type="entry name" value="ZN2_CY6_FUNGAL_2"/>
    <property type="match status" value="1"/>
</dbReference>
<keyword evidence="10" id="KW-1185">Reference proteome</keyword>
<name>A0A8H5WXC7_FUSHE</name>
<feature type="region of interest" description="Disordered" evidence="7">
    <location>
        <begin position="1"/>
        <end position="25"/>
    </location>
</feature>
<accession>A0A8H5WXC7</accession>
<dbReference type="InterPro" id="IPR001138">
    <property type="entry name" value="Zn2Cys6_DnaBD"/>
</dbReference>
<dbReference type="PANTHER" id="PTHR36206">
    <property type="entry name" value="ASPERCRYPTIN BIOSYNTHESIS CLUSTER-SPECIFIC TRANSCRIPTION REGULATOR ATNN-RELATED"/>
    <property type="match status" value="1"/>
</dbReference>
<keyword evidence="3" id="KW-0805">Transcription regulation</keyword>
<evidence type="ECO:0000256" key="7">
    <source>
        <dbReference type="SAM" id="MobiDB-lite"/>
    </source>
</evidence>
<dbReference type="GO" id="GO:0008270">
    <property type="term" value="F:zinc ion binding"/>
    <property type="evidence" value="ECO:0007669"/>
    <property type="project" value="InterPro"/>
</dbReference>
<dbReference type="Pfam" id="PF11951">
    <property type="entry name" value="Fungal_trans_2"/>
    <property type="match status" value="1"/>
</dbReference>
<evidence type="ECO:0000259" key="8">
    <source>
        <dbReference type="PROSITE" id="PS50048"/>
    </source>
</evidence>
<evidence type="ECO:0000256" key="3">
    <source>
        <dbReference type="ARBA" id="ARBA00023015"/>
    </source>
</evidence>
<keyword evidence="1" id="KW-0479">Metal-binding</keyword>
<proteinExistence type="predicted"/>
<dbReference type="InterPro" id="IPR052360">
    <property type="entry name" value="Transcr_Regulatory_Proteins"/>
</dbReference>
<dbReference type="Pfam" id="PF00172">
    <property type="entry name" value="Zn_clus"/>
    <property type="match status" value="1"/>
</dbReference>
<evidence type="ECO:0000256" key="2">
    <source>
        <dbReference type="ARBA" id="ARBA00022833"/>
    </source>
</evidence>
<dbReference type="CDD" id="cd00067">
    <property type="entry name" value="GAL4"/>
    <property type="match status" value="1"/>
</dbReference>
<keyword evidence="5" id="KW-0804">Transcription</keyword>
<keyword evidence="2" id="KW-0862">Zinc</keyword>
<evidence type="ECO:0000313" key="10">
    <source>
        <dbReference type="Proteomes" id="UP000567885"/>
    </source>
</evidence>
<dbReference type="InterPro" id="IPR021858">
    <property type="entry name" value="Fun_TF"/>
</dbReference>
<dbReference type="EMBL" id="JAAGWQ010000039">
    <property type="protein sequence ID" value="KAF5675556.1"/>
    <property type="molecule type" value="Genomic_DNA"/>
</dbReference>
<dbReference type="GO" id="GO:0000981">
    <property type="term" value="F:DNA-binding transcription factor activity, RNA polymerase II-specific"/>
    <property type="evidence" value="ECO:0007669"/>
    <property type="project" value="InterPro"/>
</dbReference>
<protein>
    <submittedName>
        <fullName evidence="9">Transcriptional regulatory moc3</fullName>
    </submittedName>
</protein>
<dbReference type="PANTHER" id="PTHR36206:SF16">
    <property type="entry name" value="TRANSCRIPTION FACTOR DOMAIN-CONTAINING PROTEIN-RELATED"/>
    <property type="match status" value="1"/>
</dbReference>
<organism evidence="9 10">
    <name type="scientific">Fusarium heterosporum</name>
    <dbReference type="NCBI Taxonomy" id="42747"/>
    <lineage>
        <taxon>Eukaryota</taxon>
        <taxon>Fungi</taxon>
        <taxon>Dikarya</taxon>
        <taxon>Ascomycota</taxon>
        <taxon>Pezizomycotina</taxon>
        <taxon>Sordariomycetes</taxon>
        <taxon>Hypocreomycetidae</taxon>
        <taxon>Hypocreales</taxon>
        <taxon>Nectriaceae</taxon>
        <taxon>Fusarium</taxon>
        <taxon>Fusarium heterosporum species complex</taxon>
    </lineage>
</organism>
<evidence type="ECO:0000256" key="4">
    <source>
        <dbReference type="ARBA" id="ARBA00023125"/>
    </source>
</evidence>
<feature type="domain" description="Zn(2)-C6 fungal-type" evidence="8">
    <location>
        <begin position="31"/>
        <end position="59"/>
    </location>
</feature>
<keyword evidence="6" id="KW-0539">Nucleus</keyword>
<dbReference type="GO" id="GO:0003677">
    <property type="term" value="F:DNA binding"/>
    <property type="evidence" value="ECO:0007669"/>
    <property type="project" value="UniProtKB-KW"/>
</dbReference>
<keyword evidence="4" id="KW-0238">DNA-binding</keyword>
<dbReference type="SMART" id="SM00066">
    <property type="entry name" value="GAL4"/>
    <property type="match status" value="1"/>
</dbReference>
<evidence type="ECO:0000256" key="1">
    <source>
        <dbReference type="ARBA" id="ARBA00022723"/>
    </source>
</evidence>
<dbReference type="InterPro" id="IPR036864">
    <property type="entry name" value="Zn2-C6_fun-type_DNA-bd_sf"/>
</dbReference>
<evidence type="ECO:0000313" key="9">
    <source>
        <dbReference type="EMBL" id="KAF5675556.1"/>
    </source>
</evidence>
<dbReference type="Gene3D" id="4.10.240.10">
    <property type="entry name" value="Zn(2)-C6 fungal-type DNA-binding domain"/>
    <property type="match status" value="1"/>
</dbReference>
<reference evidence="9 10" key="1">
    <citation type="submission" date="2020-05" db="EMBL/GenBank/DDBJ databases">
        <title>Identification and distribution of gene clusters putatively required for synthesis of sphingolipid metabolism inhibitors in phylogenetically diverse species of the filamentous fungus Fusarium.</title>
        <authorList>
            <person name="Kim H.-S."/>
            <person name="Busman M."/>
            <person name="Brown D.W."/>
            <person name="Divon H."/>
            <person name="Uhlig S."/>
            <person name="Proctor R.H."/>
        </authorList>
    </citation>
    <scope>NUCLEOTIDE SEQUENCE [LARGE SCALE GENOMIC DNA]</scope>
    <source>
        <strain evidence="9 10">NRRL 20693</strain>
    </source>
</reference>
<evidence type="ECO:0000256" key="6">
    <source>
        <dbReference type="ARBA" id="ARBA00023242"/>
    </source>
</evidence>
<evidence type="ECO:0000256" key="5">
    <source>
        <dbReference type="ARBA" id="ARBA00023163"/>
    </source>
</evidence>
<dbReference type="Proteomes" id="UP000567885">
    <property type="component" value="Unassembled WGS sequence"/>
</dbReference>
<dbReference type="OrthoDB" id="2593732at2759"/>
<gene>
    <name evidence="9" type="ORF">FHETE_2553</name>
</gene>
<dbReference type="SUPFAM" id="SSF57701">
    <property type="entry name" value="Zn2/Cys6 DNA-binding domain"/>
    <property type="match status" value="1"/>
</dbReference>
<comment type="caution">
    <text evidence="9">The sequence shown here is derived from an EMBL/GenBank/DDBJ whole genome shotgun (WGS) entry which is preliminary data.</text>
</comment>
<dbReference type="AlphaFoldDB" id="A0A8H5WXC7"/>
<dbReference type="PROSITE" id="PS00463">
    <property type="entry name" value="ZN2_CY6_FUNGAL_1"/>
    <property type="match status" value="1"/>
</dbReference>